<dbReference type="Gene3D" id="1.25.40.20">
    <property type="entry name" value="Ankyrin repeat-containing domain"/>
    <property type="match status" value="3"/>
</dbReference>
<feature type="region of interest" description="Disordered" evidence="4">
    <location>
        <begin position="84"/>
        <end position="119"/>
    </location>
</feature>
<gene>
    <name evidence="6" type="ORF">B0H63DRAFT_427281</name>
</gene>
<dbReference type="PROSITE" id="PS50837">
    <property type="entry name" value="NACHT"/>
    <property type="match status" value="1"/>
</dbReference>
<name>A0AAE0U987_9PEZI</name>
<reference evidence="6" key="1">
    <citation type="journal article" date="2023" name="Mol. Phylogenet. Evol.">
        <title>Genome-scale phylogeny and comparative genomics of the fungal order Sordariales.</title>
        <authorList>
            <person name="Hensen N."/>
            <person name="Bonometti L."/>
            <person name="Westerberg I."/>
            <person name="Brannstrom I.O."/>
            <person name="Guillou S."/>
            <person name="Cros-Aarteil S."/>
            <person name="Calhoun S."/>
            <person name="Haridas S."/>
            <person name="Kuo A."/>
            <person name="Mondo S."/>
            <person name="Pangilinan J."/>
            <person name="Riley R."/>
            <person name="LaButti K."/>
            <person name="Andreopoulos B."/>
            <person name="Lipzen A."/>
            <person name="Chen C."/>
            <person name="Yan M."/>
            <person name="Daum C."/>
            <person name="Ng V."/>
            <person name="Clum A."/>
            <person name="Steindorff A."/>
            <person name="Ohm R.A."/>
            <person name="Martin F."/>
            <person name="Silar P."/>
            <person name="Natvig D.O."/>
            <person name="Lalanne C."/>
            <person name="Gautier V."/>
            <person name="Ament-Velasquez S.L."/>
            <person name="Kruys A."/>
            <person name="Hutchinson M.I."/>
            <person name="Powell A.J."/>
            <person name="Barry K."/>
            <person name="Miller A.N."/>
            <person name="Grigoriev I.V."/>
            <person name="Debuchy R."/>
            <person name="Gladieux P."/>
            <person name="Hiltunen Thoren M."/>
            <person name="Johannesson H."/>
        </authorList>
    </citation>
    <scope>NUCLEOTIDE SEQUENCE</scope>
    <source>
        <strain evidence="6">CBS 232.78</strain>
    </source>
</reference>
<feature type="domain" description="NACHT" evidence="5">
    <location>
        <begin position="458"/>
        <end position="610"/>
    </location>
</feature>
<evidence type="ECO:0000259" key="5">
    <source>
        <dbReference type="PROSITE" id="PS50837"/>
    </source>
</evidence>
<dbReference type="SUPFAM" id="SSF48403">
    <property type="entry name" value="Ankyrin repeat"/>
    <property type="match status" value="1"/>
</dbReference>
<dbReference type="InterPro" id="IPR002110">
    <property type="entry name" value="Ankyrin_rpt"/>
</dbReference>
<dbReference type="PANTHER" id="PTHR24198:SF165">
    <property type="entry name" value="ANKYRIN REPEAT-CONTAINING PROTEIN-RELATED"/>
    <property type="match status" value="1"/>
</dbReference>
<dbReference type="InterPro" id="IPR036770">
    <property type="entry name" value="Ankyrin_rpt-contain_sf"/>
</dbReference>
<evidence type="ECO:0000313" key="6">
    <source>
        <dbReference type="EMBL" id="KAK3395214.1"/>
    </source>
</evidence>
<evidence type="ECO:0000256" key="3">
    <source>
        <dbReference type="PROSITE-ProRule" id="PRU00023"/>
    </source>
</evidence>
<evidence type="ECO:0000256" key="4">
    <source>
        <dbReference type="SAM" id="MobiDB-lite"/>
    </source>
</evidence>
<sequence>MGSTIARQKWRNMICRMIIRRRKKDPDEPIATQPLQVPNPESSRAQTQTPLPSNQPGKSDSQGKGPEPQVNAAVTALQFTTIASNGEPTTNSANQPNSKSKSPPRIGFAEGAEERDASKTQTLMSISALWDEVYDELAEDKATAEIIADYEQALTKSTPFMQLSRERDKRREQLEKLVEKKTREVEEGTWKIGFKGREFAVKDLVKPVVSIIEWGKDYGGEAVQVSPPASIAWAGVCLLLPLLLNPGHHEKSRVDGLDKIASIIRECSLRESIYRSRYETTPTPTATTKKPQTRPPTPPHRDYKESIKALYSQIITFQATYVCFFSNHNTAARWLLDAVKLQDWDTMIQAITLKNGDIKSLDHHWRDYMQQEEWAAMAKRHDENLEMLDALREEIQRFYDLVSTAKREQDRSSLLSWLQTVTPSTHHDAAVAQRRKYATGRWFLQSGDFTNWERGPNSFLWVIGKPGAGKSVLSSTVIQHLEESHKTDPYTAVVYFYIRGVVKDTCNINNLTRSLVTQLFGCRPDTPKSLLELGDYRLTSGAPPQEKLEEALRSAAQDFTRTYIVIDGVDECPNSGDYGSGQGQRRVLLELLETIQQWGLDNVHLLVTSRREQDIGDAMEKLVESPQAQVFDLATTHNLASVSEDIGLFIDEEFGKGIFKRVSAELKAKVKTKLLNKAGGVFHYVSLQLGAFQVPITENSVQETLQNLPKDLNETYDGALARLAPDQRQKAIRALTWVAFSQVPLTIEELAAAMPINLVTTRATATKYSSSGDDTSSNRVAEWNNYSAPLFSVGDRIQDPLHVLYLLPGLYNLQNTQHTEMGDDRQDHPMSRQAVVLTHLTLLEYLTSDAIKKPGTFEFALNKTTANLQIADACLRYHIHVSQNTDDDSIATPHSSKLRAEYPLWKYVASHGLRHAETVGRKAWPASLKRLIQALFLQDEDGKGEAFAKLKACSDYRSKGSRPAHDDRLPIHYAVDENLLETAAFFLEEGLADANAAPNSGGRETPLVQGVNNMNTEMVRLLLDHGANANARTEAGDSALFRAISNGDAKTARLLLESGGADVNASNPAGETALFHAIVSQQYSLAMQLLQLKNKPNVNAKTKTAGETPLHWAACYGHDALVERLLDLGADANAATAESGETPLLWAADTGQGQVVRTLLLFFSRKQKNDEHQDLARAKNNKEETALHLAARDGNVEMALLLLEHGADVDARTTVMGETALHFAAKRADEIMLEVLLEHGADANAANEAGETAMYLAARKFS</sequence>
<feature type="region of interest" description="Disordered" evidence="4">
    <location>
        <begin position="280"/>
        <end position="302"/>
    </location>
</feature>
<dbReference type="Pfam" id="PF17100">
    <property type="entry name" value="NACHT_N"/>
    <property type="match status" value="1"/>
</dbReference>
<evidence type="ECO:0000256" key="1">
    <source>
        <dbReference type="ARBA" id="ARBA00022737"/>
    </source>
</evidence>
<feature type="repeat" description="ANK" evidence="3">
    <location>
        <begin position="1002"/>
        <end position="1034"/>
    </location>
</feature>
<dbReference type="AlphaFoldDB" id="A0AAE0U987"/>
<dbReference type="Proteomes" id="UP001285441">
    <property type="component" value="Unassembled WGS sequence"/>
</dbReference>
<feature type="compositionally biased region" description="Polar residues" evidence="4">
    <location>
        <begin position="84"/>
        <end position="101"/>
    </location>
</feature>
<protein>
    <recommendedName>
        <fullName evidence="5">NACHT domain-containing protein</fullName>
    </recommendedName>
</protein>
<feature type="compositionally biased region" description="Polar residues" evidence="4">
    <location>
        <begin position="33"/>
        <end position="62"/>
    </location>
</feature>
<dbReference type="InterPro" id="IPR031359">
    <property type="entry name" value="NACHT_N"/>
</dbReference>
<keyword evidence="1" id="KW-0677">Repeat</keyword>
<proteinExistence type="predicted"/>
<dbReference type="EMBL" id="JAULSW010000001">
    <property type="protein sequence ID" value="KAK3395214.1"/>
    <property type="molecule type" value="Genomic_DNA"/>
</dbReference>
<evidence type="ECO:0000313" key="7">
    <source>
        <dbReference type="Proteomes" id="UP001285441"/>
    </source>
</evidence>
<feature type="region of interest" description="Disordered" evidence="4">
    <location>
        <begin position="20"/>
        <end position="68"/>
    </location>
</feature>
<dbReference type="PRINTS" id="PR01415">
    <property type="entry name" value="ANKYRIN"/>
</dbReference>
<dbReference type="InterPro" id="IPR027417">
    <property type="entry name" value="P-loop_NTPase"/>
</dbReference>
<dbReference type="Gene3D" id="3.40.50.300">
    <property type="entry name" value="P-loop containing nucleotide triphosphate hydrolases"/>
    <property type="match status" value="1"/>
</dbReference>
<keyword evidence="2 3" id="KW-0040">ANK repeat</keyword>
<feature type="repeat" description="ANK" evidence="3">
    <location>
        <begin position="1182"/>
        <end position="1214"/>
    </location>
</feature>
<feature type="repeat" description="ANK" evidence="3">
    <location>
        <begin position="1105"/>
        <end position="1137"/>
    </location>
</feature>
<dbReference type="Pfam" id="PF00023">
    <property type="entry name" value="Ank"/>
    <property type="match status" value="1"/>
</dbReference>
<dbReference type="InterPro" id="IPR007111">
    <property type="entry name" value="NACHT_NTPase"/>
</dbReference>
<feature type="compositionally biased region" description="Low complexity" evidence="4">
    <location>
        <begin position="280"/>
        <end position="290"/>
    </location>
</feature>
<evidence type="ECO:0000256" key="2">
    <source>
        <dbReference type="ARBA" id="ARBA00023043"/>
    </source>
</evidence>
<dbReference type="Pfam" id="PF12796">
    <property type="entry name" value="Ank_2"/>
    <property type="match status" value="2"/>
</dbReference>
<dbReference type="PROSITE" id="PS50297">
    <property type="entry name" value="ANK_REP_REGION"/>
    <property type="match status" value="4"/>
</dbReference>
<dbReference type="PANTHER" id="PTHR24198">
    <property type="entry name" value="ANKYRIN REPEAT AND PROTEIN KINASE DOMAIN-CONTAINING PROTEIN"/>
    <property type="match status" value="1"/>
</dbReference>
<accession>A0AAE0U987</accession>
<dbReference type="InterPro" id="IPR056884">
    <property type="entry name" value="NPHP3-like_N"/>
</dbReference>
<dbReference type="SMART" id="SM00248">
    <property type="entry name" value="ANK"/>
    <property type="match status" value="8"/>
</dbReference>
<organism evidence="6 7">
    <name type="scientific">Podospora didyma</name>
    <dbReference type="NCBI Taxonomy" id="330526"/>
    <lineage>
        <taxon>Eukaryota</taxon>
        <taxon>Fungi</taxon>
        <taxon>Dikarya</taxon>
        <taxon>Ascomycota</taxon>
        <taxon>Pezizomycotina</taxon>
        <taxon>Sordariomycetes</taxon>
        <taxon>Sordariomycetidae</taxon>
        <taxon>Sordariales</taxon>
        <taxon>Podosporaceae</taxon>
        <taxon>Podospora</taxon>
    </lineage>
</organism>
<dbReference type="SUPFAM" id="SSF52540">
    <property type="entry name" value="P-loop containing nucleoside triphosphate hydrolases"/>
    <property type="match status" value="1"/>
</dbReference>
<keyword evidence="7" id="KW-1185">Reference proteome</keyword>
<comment type="caution">
    <text evidence="6">The sequence shown here is derived from an EMBL/GenBank/DDBJ whole genome shotgun (WGS) entry which is preliminary data.</text>
</comment>
<reference evidence="6" key="2">
    <citation type="submission" date="2023-06" db="EMBL/GenBank/DDBJ databases">
        <authorList>
            <consortium name="Lawrence Berkeley National Laboratory"/>
            <person name="Haridas S."/>
            <person name="Hensen N."/>
            <person name="Bonometti L."/>
            <person name="Westerberg I."/>
            <person name="Brannstrom I.O."/>
            <person name="Guillou S."/>
            <person name="Cros-Aarteil S."/>
            <person name="Calhoun S."/>
            <person name="Kuo A."/>
            <person name="Mondo S."/>
            <person name="Pangilinan J."/>
            <person name="Riley R."/>
            <person name="LaButti K."/>
            <person name="Andreopoulos B."/>
            <person name="Lipzen A."/>
            <person name="Chen C."/>
            <person name="Yanf M."/>
            <person name="Daum C."/>
            <person name="Ng V."/>
            <person name="Clum A."/>
            <person name="Steindorff A."/>
            <person name="Ohm R."/>
            <person name="Martin F."/>
            <person name="Silar P."/>
            <person name="Natvig D."/>
            <person name="Lalanne C."/>
            <person name="Gautier V."/>
            <person name="Ament-velasquez S.L."/>
            <person name="Kruys A."/>
            <person name="Hutchinson M.I."/>
            <person name="Powell A.J."/>
            <person name="Barry K."/>
            <person name="Miller A.N."/>
            <person name="Grigoriev I.V."/>
            <person name="Debuchy R."/>
            <person name="Gladieux P."/>
            <person name="Thoren M.H."/>
            <person name="Johannesson H."/>
        </authorList>
    </citation>
    <scope>NUCLEOTIDE SEQUENCE</scope>
    <source>
        <strain evidence="6">CBS 232.78</strain>
    </source>
</reference>
<dbReference type="Pfam" id="PF24883">
    <property type="entry name" value="NPHP3_N"/>
    <property type="match status" value="1"/>
</dbReference>
<dbReference type="PROSITE" id="PS50088">
    <property type="entry name" value="ANK_REPEAT"/>
    <property type="match status" value="4"/>
</dbReference>
<feature type="repeat" description="ANK" evidence="3">
    <location>
        <begin position="1216"/>
        <end position="1248"/>
    </location>
</feature>